<dbReference type="Pfam" id="PF09992">
    <property type="entry name" value="NAGPA"/>
    <property type="match status" value="1"/>
</dbReference>
<keyword evidence="4" id="KW-1185">Reference proteome</keyword>
<dbReference type="InterPro" id="IPR018711">
    <property type="entry name" value="NAGPA"/>
</dbReference>
<evidence type="ECO:0000313" key="4">
    <source>
        <dbReference type="Proteomes" id="UP000321562"/>
    </source>
</evidence>
<organism evidence="3 4">
    <name type="scientific">Paracoccus aurantiacus</name>
    <dbReference type="NCBI Taxonomy" id="2599412"/>
    <lineage>
        <taxon>Bacteria</taxon>
        <taxon>Pseudomonadati</taxon>
        <taxon>Pseudomonadota</taxon>
        <taxon>Alphaproteobacteria</taxon>
        <taxon>Rhodobacterales</taxon>
        <taxon>Paracoccaceae</taxon>
        <taxon>Paracoccus</taxon>
    </lineage>
</organism>
<feature type="signal peptide" evidence="1">
    <location>
        <begin position="1"/>
        <end position="27"/>
    </location>
</feature>
<comment type="caution">
    <text evidence="3">The sequence shown here is derived from an EMBL/GenBank/DDBJ whole genome shotgun (WGS) entry which is preliminary data.</text>
</comment>
<feature type="domain" description="Phosphodiester glycosidase" evidence="2">
    <location>
        <begin position="80"/>
        <end position="228"/>
    </location>
</feature>
<evidence type="ECO:0000259" key="2">
    <source>
        <dbReference type="Pfam" id="PF09992"/>
    </source>
</evidence>
<dbReference type="OrthoDB" id="5515706at2"/>
<evidence type="ECO:0000313" key="3">
    <source>
        <dbReference type="EMBL" id="TXB69773.1"/>
    </source>
</evidence>
<keyword evidence="1" id="KW-0732">Signal</keyword>
<dbReference type="AlphaFoldDB" id="A0A5C6S5U3"/>
<name>A0A5C6S5U3_9RHOB</name>
<reference evidence="3 4" key="1">
    <citation type="submission" date="2019-08" db="EMBL/GenBank/DDBJ databases">
        <authorList>
            <person name="Ye J."/>
        </authorList>
    </citation>
    <scope>NUCLEOTIDE SEQUENCE [LARGE SCALE GENOMIC DNA]</scope>
    <source>
        <strain evidence="3 4">TK008</strain>
    </source>
</reference>
<sequence length="252" mass="27042">MTIWTRLLCRLGVAAGAFVTLALPAAAADCARMDHDGQGYTVCTVSAKEEPRLGLWLYDDDGSALNNFGNLRGQLGKQTLAFAMNAGMFHLDYGPVGLFKSGDETHGQLVTAGGGGNFGLLPNGVFCAGGTQPYAVIESRAFADAQPQCRLATQSGPMLVIDGELHPRFLVDSDSRYVRNGVGVSADGQTAWFAISDRPVTFHEFGRLFRDGLAARNALYFDGSISRLYAPQVRRNDFGWPMGPIIGLVDES</sequence>
<evidence type="ECO:0000256" key="1">
    <source>
        <dbReference type="SAM" id="SignalP"/>
    </source>
</evidence>
<gene>
    <name evidence="3" type="ORF">FQV27_06540</name>
</gene>
<dbReference type="Proteomes" id="UP000321562">
    <property type="component" value="Unassembled WGS sequence"/>
</dbReference>
<accession>A0A5C6S5U3</accession>
<proteinExistence type="predicted"/>
<feature type="chain" id="PRO_5022729684" description="Phosphodiester glycosidase domain-containing protein" evidence="1">
    <location>
        <begin position="28"/>
        <end position="252"/>
    </location>
</feature>
<dbReference type="EMBL" id="VOPL01000002">
    <property type="protein sequence ID" value="TXB69773.1"/>
    <property type="molecule type" value="Genomic_DNA"/>
</dbReference>
<protein>
    <recommendedName>
        <fullName evidence="2">Phosphodiester glycosidase domain-containing protein</fullName>
    </recommendedName>
</protein>